<gene>
    <name evidence="1" type="ORF">CAMP_LOCUS6296</name>
</gene>
<sequence>MKFPIFLLFSISDAYLGGIFRPGRLTVPFATVPSTVTSTTVPVTIEQIFEQPIRTRESGQLANSMRIG</sequence>
<reference evidence="1" key="1">
    <citation type="submission" date="2022-11" db="EMBL/GenBank/DDBJ databases">
        <authorList>
            <person name="Kikuchi T."/>
        </authorList>
    </citation>
    <scope>NUCLEOTIDE SEQUENCE</scope>
    <source>
        <strain evidence="1">PS1010</strain>
    </source>
</reference>
<dbReference type="AlphaFoldDB" id="A0A9P1IEA9"/>
<dbReference type="EMBL" id="CANHGI010000002">
    <property type="protein sequence ID" value="CAI5443659.1"/>
    <property type="molecule type" value="Genomic_DNA"/>
</dbReference>
<organism evidence="1 2">
    <name type="scientific">Caenorhabditis angaria</name>
    <dbReference type="NCBI Taxonomy" id="860376"/>
    <lineage>
        <taxon>Eukaryota</taxon>
        <taxon>Metazoa</taxon>
        <taxon>Ecdysozoa</taxon>
        <taxon>Nematoda</taxon>
        <taxon>Chromadorea</taxon>
        <taxon>Rhabditida</taxon>
        <taxon>Rhabditina</taxon>
        <taxon>Rhabditomorpha</taxon>
        <taxon>Rhabditoidea</taxon>
        <taxon>Rhabditidae</taxon>
        <taxon>Peloderinae</taxon>
        <taxon>Caenorhabditis</taxon>
    </lineage>
</organism>
<dbReference type="Proteomes" id="UP001152747">
    <property type="component" value="Unassembled WGS sequence"/>
</dbReference>
<protein>
    <submittedName>
        <fullName evidence="1">Uncharacterized protein</fullName>
    </submittedName>
</protein>
<accession>A0A9P1IEA9</accession>
<proteinExistence type="predicted"/>
<keyword evidence="2" id="KW-1185">Reference proteome</keyword>
<evidence type="ECO:0000313" key="2">
    <source>
        <dbReference type="Proteomes" id="UP001152747"/>
    </source>
</evidence>
<comment type="caution">
    <text evidence="1">The sequence shown here is derived from an EMBL/GenBank/DDBJ whole genome shotgun (WGS) entry which is preliminary data.</text>
</comment>
<evidence type="ECO:0000313" key="1">
    <source>
        <dbReference type="EMBL" id="CAI5443659.1"/>
    </source>
</evidence>
<name>A0A9P1IEA9_9PELO</name>